<name>A0A6S6SUN2_9BACT</name>
<evidence type="ECO:0000313" key="1">
    <source>
        <dbReference type="EMBL" id="CAA6806260.1"/>
    </source>
</evidence>
<organism evidence="1">
    <name type="scientific">uncultured Sulfurovum sp</name>
    <dbReference type="NCBI Taxonomy" id="269237"/>
    <lineage>
        <taxon>Bacteria</taxon>
        <taxon>Pseudomonadati</taxon>
        <taxon>Campylobacterota</taxon>
        <taxon>Epsilonproteobacteria</taxon>
        <taxon>Campylobacterales</taxon>
        <taxon>Sulfurovaceae</taxon>
        <taxon>Sulfurovum</taxon>
        <taxon>environmental samples</taxon>
    </lineage>
</organism>
<sequence length="61" mass="6994">WTDYETHYFPFLSAFLENLLGKEPINKGVRLVIDGSQMGSKQTSKGSINARINSIFSFIYY</sequence>
<dbReference type="AlphaFoldDB" id="A0A6S6SUN2"/>
<protein>
    <submittedName>
        <fullName evidence="1">Uncharacterized protein</fullName>
    </submittedName>
</protein>
<accession>A0A6S6SUN2</accession>
<gene>
    <name evidence="1" type="ORF">HELGO_WM83940</name>
</gene>
<proteinExistence type="predicted"/>
<dbReference type="EMBL" id="CACVAS010000041">
    <property type="protein sequence ID" value="CAA6806260.1"/>
    <property type="molecule type" value="Genomic_DNA"/>
</dbReference>
<reference evidence="1" key="1">
    <citation type="submission" date="2020-01" db="EMBL/GenBank/DDBJ databases">
        <authorList>
            <person name="Meier V. D."/>
            <person name="Meier V D."/>
        </authorList>
    </citation>
    <scope>NUCLEOTIDE SEQUENCE</scope>
    <source>
        <strain evidence="1">HLG_WM_MAG_01</strain>
    </source>
</reference>
<feature type="non-terminal residue" evidence="1">
    <location>
        <position position="1"/>
    </location>
</feature>